<name>A0A2U9IHM6_9CREN</name>
<evidence type="ECO:0000313" key="1">
    <source>
        <dbReference type="EMBL" id="AWR95529.1"/>
    </source>
</evidence>
<dbReference type="GeneID" id="36833284"/>
<gene>
    <name evidence="1" type="ORF">DFR85_13970</name>
</gene>
<dbReference type="Pfam" id="PF07849">
    <property type="entry name" value="DUF1641"/>
    <property type="match status" value="1"/>
</dbReference>
<evidence type="ECO:0000313" key="2">
    <source>
        <dbReference type="Proteomes" id="UP000248044"/>
    </source>
</evidence>
<reference evidence="1 2" key="1">
    <citation type="submission" date="2018-05" db="EMBL/GenBank/DDBJ databases">
        <title>Complete Genome Sequences of Extremely Thermoacidophilic, Metal-Mobilizing Type-Strain Members of the Archaeal Family Sulfolobaceae: Acidianus brierleyi DSM-1651T, Acidianus sulfidivorans DSM-18786T, Metallosphaera hakonensis DSM-7519T, and Metallosphaera prunae DSM-10039T.</title>
        <authorList>
            <person name="Counts J.A."/>
            <person name="Kelly R.M."/>
        </authorList>
    </citation>
    <scope>NUCLEOTIDE SEQUENCE [LARGE SCALE GENOMIC DNA]</scope>
    <source>
        <strain evidence="1 2">DSM 1651</strain>
    </source>
</reference>
<accession>A0A2U9IHM6</accession>
<dbReference type="KEGG" id="abri:DFR85_13970"/>
<protein>
    <recommendedName>
        <fullName evidence="3">DUF1641 domain-containing protein</fullName>
    </recommendedName>
</protein>
<dbReference type="OrthoDB" id="43587at2157"/>
<dbReference type="Proteomes" id="UP000248044">
    <property type="component" value="Chromosome"/>
</dbReference>
<dbReference type="EMBL" id="CP029289">
    <property type="protein sequence ID" value="AWR95529.1"/>
    <property type="molecule type" value="Genomic_DNA"/>
</dbReference>
<evidence type="ECO:0008006" key="3">
    <source>
        <dbReference type="Google" id="ProtNLM"/>
    </source>
</evidence>
<sequence>MTQEDEEVFELVKELKDSGLLDILMSALKNREGILLEIANWLQNNENVMKNLSTFLAALSKLNPDEMKKARSLTDVLNMVKDPDVLSGLSFFLNLMKVIGEVLRE</sequence>
<dbReference type="RefSeq" id="WP_110271407.1">
    <property type="nucleotide sequence ID" value="NZ_CP029289.2"/>
</dbReference>
<organism evidence="1 2">
    <name type="scientific">Acidianus brierleyi</name>
    <dbReference type="NCBI Taxonomy" id="41673"/>
    <lineage>
        <taxon>Archaea</taxon>
        <taxon>Thermoproteota</taxon>
        <taxon>Thermoprotei</taxon>
        <taxon>Sulfolobales</taxon>
        <taxon>Sulfolobaceae</taxon>
        <taxon>Acidianus</taxon>
    </lineage>
</organism>
<dbReference type="AlphaFoldDB" id="A0A2U9IHM6"/>
<proteinExistence type="predicted"/>
<dbReference type="InterPro" id="IPR012440">
    <property type="entry name" value="DUF1641"/>
</dbReference>
<keyword evidence="2" id="KW-1185">Reference proteome</keyword>